<dbReference type="AlphaFoldDB" id="A0A1U7CP88"/>
<dbReference type="OrthoDB" id="275292at2"/>
<dbReference type="SUPFAM" id="SSF52091">
    <property type="entry name" value="SpoIIaa-like"/>
    <property type="match status" value="1"/>
</dbReference>
<organism evidence="2 3">
    <name type="scientific">Paludisphaera borealis</name>
    <dbReference type="NCBI Taxonomy" id="1387353"/>
    <lineage>
        <taxon>Bacteria</taxon>
        <taxon>Pseudomonadati</taxon>
        <taxon>Planctomycetota</taxon>
        <taxon>Planctomycetia</taxon>
        <taxon>Isosphaerales</taxon>
        <taxon>Isosphaeraceae</taxon>
        <taxon>Paludisphaera</taxon>
    </lineage>
</organism>
<dbReference type="RefSeq" id="WP_076345606.1">
    <property type="nucleotide sequence ID" value="NZ_CP019082.1"/>
</dbReference>
<dbReference type="EMBL" id="CP019082">
    <property type="protein sequence ID" value="APW60754.1"/>
    <property type="molecule type" value="Genomic_DNA"/>
</dbReference>
<evidence type="ECO:0000313" key="3">
    <source>
        <dbReference type="Proteomes" id="UP000186309"/>
    </source>
</evidence>
<gene>
    <name evidence="2" type="ORF">BSF38_02243</name>
</gene>
<dbReference type="Gene3D" id="3.30.750.24">
    <property type="entry name" value="STAS domain"/>
    <property type="match status" value="1"/>
</dbReference>
<dbReference type="PROSITE" id="PS50801">
    <property type="entry name" value="STAS"/>
    <property type="match status" value="1"/>
</dbReference>
<accession>A0A1U7CP88</accession>
<dbReference type="InterPro" id="IPR002645">
    <property type="entry name" value="STAS_dom"/>
</dbReference>
<evidence type="ECO:0000313" key="2">
    <source>
        <dbReference type="EMBL" id="APW60754.1"/>
    </source>
</evidence>
<dbReference type="PANTHER" id="PTHR33495">
    <property type="entry name" value="ANTI-SIGMA FACTOR ANTAGONIST TM_1081-RELATED-RELATED"/>
    <property type="match status" value="1"/>
</dbReference>
<dbReference type="InterPro" id="IPR036513">
    <property type="entry name" value="STAS_dom_sf"/>
</dbReference>
<proteinExistence type="predicted"/>
<feature type="domain" description="STAS" evidence="1">
    <location>
        <begin position="18"/>
        <end position="123"/>
    </location>
</feature>
<dbReference type="CDD" id="cd07043">
    <property type="entry name" value="STAS_anti-anti-sigma_factors"/>
    <property type="match status" value="1"/>
</dbReference>
<dbReference type="KEGG" id="pbor:BSF38_02243"/>
<dbReference type="STRING" id="1387353.BSF38_02243"/>
<keyword evidence="3" id="KW-1185">Reference proteome</keyword>
<dbReference type="Pfam" id="PF01740">
    <property type="entry name" value="STAS"/>
    <property type="match status" value="1"/>
</dbReference>
<protein>
    <recommendedName>
        <fullName evidence="1">STAS domain-containing protein</fullName>
    </recommendedName>
</protein>
<name>A0A1U7CP88_9BACT</name>
<reference evidence="3" key="1">
    <citation type="submission" date="2016-12" db="EMBL/GenBank/DDBJ databases">
        <title>Comparative genomics of four Isosphaeraceae planctomycetes: a common pool of plasmids and glycoside hydrolase genes.</title>
        <authorList>
            <person name="Ivanova A."/>
        </authorList>
    </citation>
    <scope>NUCLEOTIDE SEQUENCE [LARGE SCALE GENOMIC DNA]</scope>
    <source>
        <strain evidence="3">PX4</strain>
    </source>
</reference>
<evidence type="ECO:0000259" key="1">
    <source>
        <dbReference type="PROSITE" id="PS50801"/>
    </source>
</evidence>
<dbReference type="GO" id="GO:0043856">
    <property type="term" value="F:anti-sigma factor antagonist activity"/>
    <property type="evidence" value="ECO:0007669"/>
    <property type="project" value="TreeGrafter"/>
</dbReference>
<dbReference type="Proteomes" id="UP000186309">
    <property type="component" value="Chromosome"/>
</dbReference>
<sequence>MVTRKSNSDEAFTIERHGDVTVITATPALEKLAYRLEEQVADLILEPLRREDNPLIVFDLSRVGNFGSMFLALLIRAWKLAVSHGGSMALAGVTERTRELLRVTSLDIVWPIYDTKHEAIEALQLD</sequence>